<dbReference type="InterPro" id="IPR036412">
    <property type="entry name" value="HAD-like_sf"/>
</dbReference>
<feature type="region of interest" description="Disordered" evidence="4">
    <location>
        <begin position="1"/>
        <end position="80"/>
    </location>
</feature>
<dbReference type="GO" id="GO:0016787">
    <property type="term" value="F:hydrolase activity"/>
    <property type="evidence" value="ECO:0007669"/>
    <property type="project" value="UniProtKB-KW"/>
</dbReference>
<sequence>MHISPAQPARPASATSADDLADRLAGRLAGGAVALPPESPVAGQPPSGGSALEAPPSDHAMPGSVRLRTPDIPGTAGEGAVSGPSGVAFFDFDGTLIHGDSLPMFVGEVIGRRRAALALADAIRSGLHRHIRGRGPGCDFPGSVKAIFLKRTLRGLPVADALAAAERLVPRVRWHQPMLEVLKGHRRQGRRVVVATGALDLYMPALLRGLEVDDLLATGMEVADGMLTGRLSTANCVRRDKAERVSDWIGRNGPVAATWGYGNHPSDLPMLALMHKGEIVRIRRRSNQG</sequence>
<dbReference type="Gene3D" id="1.20.1440.100">
    <property type="entry name" value="SG protein - dephosphorylation function"/>
    <property type="match status" value="1"/>
</dbReference>
<accession>A0ABU0MPA2</accession>
<dbReference type="InterPro" id="IPR023214">
    <property type="entry name" value="HAD_sf"/>
</dbReference>
<keyword evidence="6" id="KW-1185">Reference proteome</keyword>
<dbReference type="NCBIfam" id="TIGR01490">
    <property type="entry name" value="HAD-SF-IB-hyp1"/>
    <property type="match status" value="1"/>
</dbReference>
<dbReference type="RefSeq" id="WP_246513304.1">
    <property type="nucleotide sequence ID" value="NZ_JAGINO010000017.1"/>
</dbReference>
<dbReference type="SUPFAM" id="SSF56784">
    <property type="entry name" value="HAD-like"/>
    <property type="match status" value="1"/>
</dbReference>
<dbReference type="Pfam" id="PF12710">
    <property type="entry name" value="HAD"/>
    <property type="match status" value="1"/>
</dbReference>
<dbReference type="InterPro" id="IPR006385">
    <property type="entry name" value="HAD_hydro_SerB1"/>
</dbReference>
<keyword evidence="3" id="KW-0460">Magnesium</keyword>
<dbReference type="EMBL" id="JAUSVU010000017">
    <property type="protein sequence ID" value="MDQ0535301.1"/>
    <property type="molecule type" value="Genomic_DNA"/>
</dbReference>
<gene>
    <name evidence="5" type="ORF">QO018_004179</name>
</gene>
<name>A0ABU0MPA2_9PROT</name>
<proteinExistence type="predicted"/>
<evidence type="ECO:0000256" key="4">
    <source>
        <dbReference type="SAM" id="MobiDB-lite"/>
    </source>
</evidence>
<keyword evidence="1" id="KW-0479">Metal-binding</keyword>
<evidence type="ECO:0000256" key="1">
    <source>
        <dbReference type="ARBA" id="ARBA00022723"/>
    </source>
</evidence>
<protein>
    <submittedName>
        <fullName evidence="5">HAD superfamily hydrolase (TIGR01490 family)</fullName>
    </submittedName>
</protein>
<dbReference type="Proteomes" id="UP001244552">
    <property type="component" value="Unassembled WGS sequence"/>
</dbReference>
<dbReference type="PANTHER" id="PTHR43344">
    <property type="entry name" value="PHOSPHOSERINE PHOSPHATASE"/>
    <property type="match status" value="1"/>
</dbReference>
<evidence type="ECO:0000256" key="3">
    <source>
        <dbReference type="ARBA" id="ARBA00022842"/>
    </source>
</evidence>
<organism evidence="5 6">
    <name type="scientific">Azospirillum picis</name>
    <dbReference type="NCBI Taxonomy" id="488438"/>
    <lineage>
        <taxon>Bacteria</taxon>
        <taxon>Pseudomonadati</taxon>
        <taxon>Pseudomonadota</taxon>
        <taxon>Alphaproteobacteria</taxon>
        <taxon>Rhodospirillales</taxon>
        <taxon>Azospirillaceae</taxon>
        <taxon>Azospirillum</taxon>
    </lineage>
</organism>
<dbReference type="NCBIfam" id="TIGR01488">
    <property type="entry name" value="HAD-SF-IB"/>
    <property type="match status" value="1"/>
</dbReference>
<reference evidence="5 6" key="1">
    <citation type="submission" date="2023-07" db="EMBL/GenBank/DDBJ databases">
        <title>Genomic Encyclopedia of Type Strains, Phase IV (KMG-IV): sequencing the most valuable type-strain genomes for metagenomic binning, comparative biology and taxonomic classification.</title>
        <authorList>
            <person name="Goeker M."/>
        </authorList>
    </citation>
    <scope>NUCLEOTIDE SEQUENCE [LARGE SCALE GENOMIC DNA]</scope>
    <source>
        <strain evidence="5 6">DSM 19922</strain>
    </source>
</reference>
<dbReference type="Gene3D" id="3.40.50.1000">
    <property type="entry name" value="HAD superfamily/HAD-like"/>
    <property type="match status" value="1"/>
</dbReference>
<evidence type="ECO:0000256" key="2">
    <source>
        <dbReference type="ARBA" id="ARBA00022801"/>
    </source>
</evidence>
<dbReference type="InterPro" id="IPR050582">
    <property type="entry name" value="HAD-like_SerB"/>
</dbReference>
<keyword evidence="2 5" id="KW-0378">Hydrolase</keyword>
<comment type="caution">
    <text evidence="5">The sequence shown here is derived from an EMBL/GenBank/DDBJ whole genome shotgun (WGS) entry which is preliminary data.</text>
</comment>
<dbReference type="PANTHER" id="PTHR43344:SF13">
    <property type="entry name" value="PHOSPHATASE RV3661-RELATED"/>
    <property type="match status" value="1"/>
</dbReference>
<evidence type="ECO:0000313" key="5">
    <source>
        <dbReference type="EMBL" id="MDQ0535301.1"/>
    </source>
</evidence>
<evidence type="ECO:0000313" key="6">
    <source>
        <dbReference type="Proteomes" id="UP001244552"/>
    </source>
</evidence>